<keyword evidence="7 10" id="KW-1133">Transmembrane helix</keyword>
<dbReference type="RefSeq" id="WP_320317505.1">
    <property type="nucleotide sequence ID" value="NZ_JAVIIX010000011.1"/>
</dbReference>
<dbReference type="InterPro" id="IPR048631">
    <property type="entry name" value="SecD_1st"/>
</dbReference>
<keyword evidence="6 10" id="KW-0653">Protein transport</keyword>
<dbReference type="NCBIfam" id="NF009583">
    <property type="entry name" value="PRK13024.1-3"/>
    <property type="match status" value="1"/>
</dbReference>
<dbReference type="InterPro" id="IPR005791">
    <property type="entry name" value="SecD"/>
</dbReference>
<evidence type="ECO:0000256" key="7">
    <source>
        <dbReference type="ARBA" id="ARBA00022989"/>
    </source>
</evidence>
<dbReference type="InterPro" id="IPR022646">
    <property type="entry name" value="SecD/SecF_CS"/>
</dbReference>
<feature type="transmembrane region" description="Helical" evidence="10">
    <location>
        <begin position="402"/>
        <end position="420"/>
    </location>
</feature>
<feature type="transmembrane region" description="Helical" evidence="10">
    <location>
        <begin position="466"/>
        <end position="490"/>
    </location>
</feature>
<evidence type="ECO:0000256" key="4">
    <source>
        <dbReference type="ARBA" id="ARBA00022519"/>
    </source>
</evidence>
<comment type="subunit">
    <text evidence="11">Forms a complex with SecD. Part of the essential Sec protein translocation apparatus which comprises SecA, SecYEG and auxiliary proteins SecDF-YajC and YidC.</text>
</comment>
<keyword evidence="4" id="KW-0997">Cell inner membrane</keyword>
<evidence type="ECO:0000256" key="8">
    <source>
        <dbReference type="ARBA" id="ARBA00023010"/>
    </source>
</evidence>
<dbReference type="PRINTS" id="PR01755">
    <property type="entry name" value="SECFTRNLCASE"/>
</dbReference>
<comment type="caution">
    <text evidence="10">Lacks conserved residue(s) required for the propagation of feature annotation.</text>
</comment>
<feature type="transmembrane region" description="Helical" evidence="10">
    <location>
        <begin position="502"/>
        <end position="525"/>
    </location>
</feature>
<evidence type="ECO:0000256" key="6">
    <source>
        <dbReference type="ARBA" id="ARBA00022927"/>
    </source>
</evidence>
<dbReference type="InterPro" id="IPR005665">
    <property type="entry name" value="SecF_bac"/>
</dbReference>
<keyword evidence="2 10" id="KW-0813">Transport</keyword>
<dbReference type="EMBL" id="JAVIIZ010000012">
    <property type="protein sequence ID" value="MDX8474234.1"/>
    <property type="molecule type" value="Genomic_DNA"/>
</dbReference>
<keyword evidence="8 10" id="KW-0811">Translocation</keyword>
<feature type="transmembrane region" description="Helical" evidence="10">
    <location>
        <begin position="376"/>
        <end position="395"/>
    </location>
</feature>
<dbReference type="PROSITE" id="PS50156">
    <property type="entry name" value="SSD"/>
    <property type="match status" value="1"/>
</dbReference>
<keyword evidence="3 10" id="KW-1003">Cell membrane</keyword>
<keyword evidence="14" id="KW-1185">Reference proteome</keyword>
<comment type="similarity">
    <text evidence="10">Belongs to the SecD/SecF family. SecD subfamily.</text>
</comment>
<keyword evidence="5 10" id="KW-0812">Transmembrane</keyword>
<keyword evidence="9 10" id="KW-0472">Membrane</keyword>
<proteinExistence type="inferred from homology"/>
<protein>
    <recommendedName>
        <fullName evidence="10 11">Multifunctional fusion protein</fullName>
    </recommendedName>
    <domain>
        <recommendedName>
            <fullName evidence="10">Protein translocase subunit SecD</fullName>
        </recommendedName>
    </domain>
    <domain>
        <recommendedName>
            <fullName evidence="11">Protein-export membrane protein SecF</fullName>
        </recommendedName>
    </domain>
</protein>
<feature type="transmembrane region" description="Helical" evidence="10">
    <location>
        <begin position="426"/>
        <end position="445"/>
    </location>
</feature>
<dbReference type="PANTHER" id="PTHR30081">
    <property type="entry name" value="PROTEIN-EXPORT MEMBRANE PROTEIN SEC"/>
    <property type="match status" value="1"/>
</dbReference>
<comment type="subcellular location">
    <subcellularLocation>
        <location evidence="1 10">Cell membrane</location>
        <topology evidence="1 10">Multi-pass membrane protein</topology>
    </subcellularLocation>
</comment>
<comment type="subunit">
    <text evidence="10">Forms a complex with SecF. Part of the essential Sec protein translocation apparatus which comprises SecA, SecYEG and auxiliary proteins SecDF-YajC and YidC.</text>
</comment>
<dbReference type="NCBIfam" id="TIGR01129">
    <property type="entry name" value="secD"/>
    <property type="match status" value="1"/>
</dbReference>
<dbReference type="HAMAP" id="MF_01463_B">
    <property type="entry name" value="SecD_B"/>
    <property type="match status" value="1"/>
</dbReference>
<feature type="transmembrane region" description="Helical" evidence="10">
    <location>
        <begin position="555"/>
        <end position="574"/>
    </location>
</feature>
<feature type="transmembrane region" description="Helical" evidence="10">
    <location>
        <begin position="674"/>
        <end position="691"/>
    </location>
</feature>
<dbReference type="Pfam" id="PF07549">
    <property type="entry name" value="Sec_GG"/>
    <property type="match status" value="2"/>
</dbReference>
<dbReference type="InterPro" id="IPR054384">
    <property type="entry name" value="SecDF_P1_head"/>
</dbReference>
<sequence length="851" mass="91905">MLYFSRLKMVLIWLAVAVTVILAAPNLFPASTLAQLPSWVPKRQMTLGLDLQGGSHILLQMDQNDLIKDQLETTRDEIRTLLREAKIQYTGLGGTGRTVQVRISDPSQVEAAKTALKPITNPIAAGLFTGGSVQSMALDDSEPGLLKFTVTDAGIKYRTSTALSQAIEVVERRVNALGTTEPIVQRQGDDRILVQVPGLQNPQRLKDIIGQTAKLTFQMVDTSVPVQDAMKNRPPPGDSVLYSQDDPPVPYLVENRVIVSGEDLSNATPTYNSQTNEPVVSFTFNSRGATRFGQATQQNVGKPFAIVLDNQVISAPVIREPILGGSGQISGSFTAESANDLAVLLRAGALPAKLTIIEERTVGPGLGQDSIHAGKVAGMIGSVLVVAFMFVAYGFLGFLANVALAVHVAMIVGALSLLGATLTLPGIAGIVLTIGMAVDSNVLIYERIREERRNGRSVIQAIDTGFSKALATIVDSNVTSLIATVVLFWLGTGPVKGFAITYAIGILTTVFTAFTFTRMLVAIWLRRARPKELPRAPVTFIPPGTKIPFMGIRRWTFALSSLLSILSVVGFLTVDINYGIDFKGGSMIEVQAKQGNADLADIRGRLSELNIGEIQVQQFGQPNDVLIRVGTQDAGENAEQTVIDKVRGELQDQYDFRRVEVVGPTVSGELAKQGTIAMLIALVGILLYVWFRFEWQFAVGAIVATVHDVVMTIGFFVISGLEFNQSSLAAILTIIGYSLNDTIVVYDRVREDLRKYKKMPLPQLLNNAINETLSRTTLTSVTTSLALLALVLFGGEVIRSFTLAMLFGVVFGTYSSIFIAAPLLILFKLRPQATTAEEEKKPVNGGKAVAT</sequence>
<dbReference type="InterPro" id="IPR048634">
    <property type="entry name" value="SecD_SecF_C"/>
</dbReference>
<dbReference type="HAMAP" id="MF_01464_B">
    <property type="entry name" value="SecF_B"/>
    <property type="match status" value="1"/>
</dbReference>
<organism evidence="13 14">
    <name type="scientific">Mesorhizobium dulcispinae</name>
    <dbReference type="NCBI Taxonomy" id="3072316"/>
    <lineage>
        <taxon>Bacteria</taxon>
        <taxon>Pseudomonadati</taxon>
        <taxon>Pseudomonadota</taxon>
        <taxon>Alphaproteobacteria</taxon>
        <taxon>Hyphomicrobiales</taxon>
        <taxon>Phyllobacteriaceae</taxon>
        <taxon>Mesorhizobium</taxon>
    </lineage>
</organism>
<dbReference type="Pfam" id="PF02355">
    <property type="entry name" value="SecD_SecF_C"/>
    <property type="match status" value="2"/>
</dbReference>
<dbReference type="PANTHER" id="PTHR30081:SF1">
    <property type="entry name" value="PROTEIN TRANSLOCASE SUBUNIT SECD"/>
    <property type="match status" value="1"/>
</dbReference>
<evidence type="ECO:0000313" key="13">
    <source>
        <dbReference type="EMBL" id="MDX8474234.1"/>
    </source>
</evidence>
<dbReference type="NCBIfam" id="TIGR00966">
    <property type="entry name" value="transloc_SecF"/>
    <property type="match status" value="1"/>
</dbReference>
<evidence type="ECO:0000256" key="11">
    <source>
        <dbReference type="HAMAP-Rule" id="MF_01464"/>
    </source>
</evidence>
<feature type="transmembrane region" description="Helical" evidence="10">
    <location>
        <begin position="727"/>
        <end position="749"/>
    </location>
</feature>
<reference evidence="13 14" key="1">
    <citation type="submission" date="2023-08" db="EMBL/GenBank/DDBJ databases">
        <title>Implementing the SeqCode for naming new Mesorhizobium species isolated from Vachellia karroo root nodules.</title>
        <authorList>
            <person name="Van Lill M."/>
        </authorList>
    </citation>
    <scope>NUCLEOTIDE SEQUENCE [LARGE SCALE GENOMIC DNA]</scope>
    <source>
        <strain evidence="13 14">VK23A</strain>
    </source>
</reference>
<dbReference type="NCBIfam" id="NF011315">
    <property type="entry name" value="PRK14726.1"/>
    <property type="match status" value="1"/>
</dbReference>
<dbReference type="InterPro" id="IPR022813">
    <property type="entry name" value="SecD/SecF_arch_bac"/>
</dbReference>
<gene>
    <name evidence="13" type="primary">secDF</name>
    <name evidence="10" type="synonym">secD</name>
    <name evidence="11" type="synonym">secF</name>
    <name evidence="13" type="ORF">RFM27_19315</name>
</gene>
<dbReference type="InterPro" id="IPR022645">
    <property type="entry name" value="SecD/SecF_bac"/>
</dbReference>
<evidence type="ECO:0000256" key="3">
    <source>
        <dbReference type="ARBA" id="ARBA00022475"/>
    </source>
</evidence>
<evidence type="ECO:0000256" key="9">
    <source>
        <dbReference type="ARBA" id="ARBA00023136"/>
    </source>
</evidence>
<dbReference type="NCBIfam" id="TIGR00916">
    <property type="entry name" value="2A0604s01"/>
    <property type="match status" value="2"/>
</dbReference>
<evidence type="ECO:0000256" key="10">
    <source>
        <dbReference type="HAMAP-Rule" id="MF_01463"/>
    </source>
</evidence>
<comment type="caution">
    <text evidence="13">The sequence shown here is derived from an EMBL/GenBank/DDBJ whole genome shotgun (WGS) entry which is preliminary data.</text>
</comment>
<dbReference type="Pfam" id="PF22599">
    <property type="entry name" value="SecDF_P1_head"/>
    <property type="match status" value="1"/>
</dbReference>
<dbReference type="Gene3D" id="3.30.70.3400">
    <property type="match status" value="2"/>
</dbReference>
<comment type="similarity">
    <text evidence="11">Belongs to the SecD/SecF family. SecF subfamily.</text>
</comment>
<feature type="domain" description="SSD" evidence="12">
    <location>
        <begin position="694"/>
        <end position="826"/>
    </location>
</feature>
<feature type="transmembrane region" description="Helical" evidence="10">
    <location>
        <begin position="777"/>
        <end position="795"/>
    </location>
</feature>
<evidence type="ECO:0000256" key="2">
    <source>
        <dbReference type="ARBA" id="ARBA00022448"/>
    </source>
</evidence>
<feature type="transmembrane region" description="Helical" evidence="10">
    <location>
        <begin position="698"/>
        <end position="721"/>
    </location>
</feature>
<evidence type="ECO:0000256" key="1">
    <source>
        <dbReference type="ARBA" id="ARBA00004651"/>
    </source>
</evidence>
<dbReference type="Gene3D" id="1.20.1640.10">
    <property type="entry name" value="Multidrug efflux transporter AcrB transmembrane domain"/>
    <property type="match status" value="2"/>
</dbReference>
<dbReference type="SUPFAM" id="SSF82866">
    <property type="entry name" value="Multidrug efflux transporter AcrB transmembrane domain"/>
    <property type="match status" value="2"/>
</dbReference>
<dbReference type="Gene3D" id="3.30.1360.200">
    <property type="match status" value="1"/>
</dbReference>
<evidence type="ECO:0000256" key="5">
    <source>
        <dbReference type="ARBA" id="ARBA00022692"/>
    </source>
</evidence>
<dbReference type="Proteomes" id="UP001271780">
    <property type="component" value="Unassembled WGS sequence"/>
</dbReference>
<dbReference type="Pfam" id="PF21760">
    <property type="entry name" value="SecD_1st"/>
    <property type="match status" value="1"/>
</dbReference>
<name>A0ABU4XKZ3_9HYPH</name>
<evidence type="ECO:0000259" key="12">
    <source>
        <dbReference type="PROSITE" id="PS50156"/>
    </source>
</evidence>
<dbReference type="InterPro" id="IPR000731">
    <property type="entry name" value="SSD"/>
</dbReference>
<dbReference type="InterPro" id="IPR055344">
    <property type="entry name" value="SecD_SecF_C_bact"/>
</dbReference>
<comment type="function">
    <text evidence="10">Part of the Sec protein translocase complex. Interacts with the SecYEG preprotein conducting channel. SecDF uses the proton motive force (PMF) to complete protein translocation after the ATP-dependent function of SecA.</text>
</comment>
<accession>A0ABU4XKZ3</accession>
<evidence type="ECO:0000313" key="14">
    <source>
        <dbReference type="Proteomes" id="UP001271780"/>
    </source>
</evidence>
<feature type="transmembrane region" description="Helical" evidence="10">
    <location>
        <begin position="801"/>
        <end position="827"/>
    </location>
</feature>